<protein>
    <submittedName>
        <fullName evidence="1">Uncharacterized protein</fullName>
    </submittedName>
</protein>
<name>A0A182W0X1_9DIPT</name>
<evidence type="ECO:0000313" key="2">
    <source>
        <dbReference type="Proteomes" id="UP000075920"/>
    </source>
</evidence>
<sequence>MKSSPGVVFAEEFVRVLQDVLQATRYGAIAREYRLASLPVGTIGVSTDVNKVSILTIVSASNRWVEKSHQSSRRLLVQPLVARTNSSIGGLIFSVNAGLSPYQSLIPLGRANKGPPTLQRGVETIAEAKRVEQT</sequence>
<dbReference type="Proteomes" id="UP000075920">
    <property type="component" value="Unassembled WGS sequence"/>
</dbReference>
<reference evidence="1" key="2">
    <citation type="submission" date="2020-05" db="UniProtKB">
        <authorList>
            <consortium name="EnsemblMetazoa"/>
        </authorList>
    </citation>
    <scope>IDENTIFICATION</scope>
    <source>
        <strain evidence="1">MINIMUS1</strain>
    </source>
</reference>
<organism evidence="1 2">
    <name type="scientific">Anopheles minimus</name>
    <dbReference type="NCBI Taxonomy" id="112268"/>
    <lineage>
        <taxon>Eukaryota</taxon>
        <taxon>Metazoa</taxon>
        <taxon>Ecdysozoa</taxon>
        <taxon>Arthropoda</taxon>
        <taxon>Hexapoda</taxon>
        <taxon>Insecta</taxon>
        <taxon>Pterygota</taxon>
        <taxon>Neoptera</taxon>
        <taxon>Endopterygota</taxon>
        <taxon>Diptera</taxon>
        <taxon>Nematocera</taxon>
        <taxon>Culicoidea</taxon>
        <taxon>Culicidae</taxon>
        <taxon>Anophelinae</taxon>
        <taxon>Anopheles</taxon>
    </lineage>
</organism>
<accession>A0A182W0X1</accession>
<dbReference type="VEuPathDB" id="VectorBase:AMIN003980"/>
<dbReference type="EnsemblMetazoa" id="AMIN003980-RA">
    <property type="protein sequence ID" value="AMIN003980-PA"/>
    <property type="gene ID" value="AMIN003980"/>
</dbReference>
<keyword evidence="2" id="KW-1185">Reference proteome</keyword>
<dbReference type="AlphaFoldDB" id="A0A182W0X1"/>
<reference evidence="2" key="1">
    <citation type="submission" date="2013-03" db="EMBL/GenBank/DDBJ databases">
        <title>The Genome Sequence of Anopheles minimus MINIMUS1.</title>
        <authorList>
            <consortium name="The Broad Institute Genomics Platform"/>
            <person name="Neafsey D.E."/>
            <person name="Walton C."/>
            <person name="Walker B."/>
            <person name="Young S.K."/>
            <person name="Zeng Q."/>
            <person name="Gargeya S."/>
            <person name="Fitzgerald M."/>
            <person name="Haas B."/>
            <person name="Abouelleil A."/>
            <person name="Allen A.W."/>
            <person name="Alvarado L."/>
            <person name="Arachchi H.M."/>
            <person name="Berlin A.M."/>
            <person name="Chapman S.B."/>
            <person name="Gainer-Dewar J."/>
            <person name="Goldberg J."/>
            <person name="Griggs A."/>
            <person name="Gujja S."/>
            <person name="Hansen M."/>
            <person name="Howarth C."/>
            <person name="Imamovic A."/>
            <person name="Ireland A."/>
            <person name="Larimer J."/>
            <person name="McCowan C."/>
            <person name="Murphy C."/>
            <person name="Pearson M."/>
            <person name="Poon T.W."/>
            <person name="Priest M."/>
            <person name="Roberts A."/>
            <person name="Saif S."/>
            <person name="Shea T."/>
            <person name="Sisk P."/>
            <person name="Sykes S."/>
            <person name="Wortman J."/>
            <person name="Nusbaum C."/>
            <person name="Birren B."/>
        </authorList>
    </citation>
    <scope>NUCLEOTIDE SEQUENCE [LARGE SCALE GENOMIC DNA]</scope>
    <source>
        <strain evidence="2">MINIMUS1</strain>
    </source>
</reference>
<evidence type="ECO:0000313" key="1">
    <source>
        <dbReference type="EnsemblMetazoa" id="AMIN003980-PA"/>
    </source>
</evidence>
<proteinExistence type="predicted"/>